<feature type="binding site" evidence="4">
    <location>
        <position position="105"/>
    </location>
    <ligand>
        <name>nicotinamide</name>
        <dbReference type="ChEBI" id="CHEBI:17154"/>
    </ligand>
</feature>
<dbReference type="InterPro" id="IPR029035">
    <property type="entry name" value="DHS-like_NAD/FAD-binding_dom"/>
</dbReference>
<protein>
    <recommendedName>
        <fullName evidence="4">NAD-dependent protein deacetylase</fullName>
        <ecNumber evidence="4">2.3.1.286</ecNumber>
    </recommendedName>
    <alternativeName>
        <fullName evidence="4">Regulatory protein SIR2 homolog</fullName>
    </alternativeName>
</protein>
<dbReference type="GO" id="GO:0034979">
    <property type="term" value="F:NAD-dependent protein lysine deacetylase activity"/>
    <property type="evidence" value="ECO:0007669"/>
    <property type="project" value="UniProtKB-EC"/>
</dbReference>
<feature type="binding site" evidence="4 5">
    <location>
        <position position="151"/>
    </location>
    <ligand>
        <name>Zn(2+)</name>
        <dbReference type="ChEBI" id="CHEBI:29105"/>
    </ligand>
</feature>
<evidence type="ECO:0000256" key="2">
    <source>
        <dbReference type="ARBA" id="ARBA00022679"/>
    </source>
</evidence>
<keyword evidence="2 4" id="KW-0808">Transferase</keyword>
<dbReference type="SUPFAM" id="SSF52467">
    <property type="entry name" value="DHS-like NAD/FAD-binding domain"/>
    <property type="match status" value="1"/>
</dbReference>
<evidence type="ECO:0000256" key="1">
    <source>
        <dbReference type="ARBA" id="ARBA00022490"/>
    </source>
</evidence>
<comment type="similarity">
    <text evidence="4">Belongs to the sirtuin family. Class U subfamily.</text>
</comment>
<comment type="caution">
    <text evidence="7">The sequence shown here is derived from an EMBL/GenBank/DDBJ whole genome shotgun (WGS) entry which is preliminary data.</text>
</comment>
<dbReference type="PANTHER" id="PTHR11085">
    <property type="entry name" value="NAD-DEPENDENT PROTEIN DEACYLASE SIRTUIN-5, MITOCHONDRIAL-RELATED"/>
    <property type="match status" value="1"/>
</dbReference>
<comment type="catalytic activity">
    <reaction evidence="4">
        <text>N(6)-acetyl-L-lysyl-[protein] + NAD(+) + H2O = 2''-O-acetyl-ADP-D-ribose + nicotinamide + L-lysyl-[protein]</text>
        <dbReference type="Rhea" id="RHEA:43636"/>
        <dbReference type="Rhea" id="RHEA-COMP:9752"/>
        <dbReference type="Rhea" id="RHEA-COMP:10731"/>
        <dbReference type="ChEBI" id="CHEBI:15377"/>
        <dbReference type="ChEBI" id="CHEBI:17154"/>
        <dbReference type="ChEBI" id="CHEBI:29969"/>
        <dbReference type="ChEBI" id="CHEBI:57540"/>
        <dbReference type="ChEBI" id="CHEBI:61930"/>
        <dbReference type="ChEBI" id="CHEBI:83767"/>
        <dbReference type="EC" id="2.3.1.286"/>
    </reaction>
</comment>
<dbReference type="Gene3D" id="3.40.50.1220">
    <property type="entry name" value="TPP-binding domain"/>
    <property type="match status" value="1"/>
</dbReference>
<feature type="binding site" evidence="4">
    <location>
        <position position="192"/>
    </location>
    <ligand>
        <name>NAD(+)</name>
        <dbReference type="ChEBI" id="CHEBI:57540"/>
    </ligand>
</feature>
<dbReference type="Gene3D" id="3.30.1600.10">
    <property type="entry name" value="SIR2/SIRT2 'Small Domain"/>
    <property type="match status" value="1"/>
</dbReference>
<dbReference type="NCBIfam" id="NF001752">
    <property type="entry name" value="PRK00481.1-1"/>
    <property type="match status" value="1"/>
</dbReference>
<evidence type="ECO:0000313" key="7">
    <source>
        <dbReference type="EMBL" id="MFC4599935.1"/>
    </source>
</evidence>
<feature type="binding site" evidence="4">
    <location>
        <position position="233"/>
    </location>
    <ligand>
        <name>NAD(+)</name>
        <dbReference type="ChEBI" id="CHEBI:57540"/>
    </ligand>
</feature>
<dbReference type="InterPro" id="IPR003000">
    <property type="entry name" value="Sirtuin"/>
</dbReference>
<evidence type="ECO:0000313" key="8">
    <source>
        <dbReference type="Proteomes" id="UP001596028"/>
    </source>
</evidence>
<evidence type="ECO:0000256" key="3">
    <source>
        <dbReference type="ARBA" id="ARBA00023027"/>
    </source>
</evidence>
<dbReference type="Proteomes" id="UP001596028">
    <property type="component" value="Unassembled WGS sequence"/>
</dbReference>
<keyword evidence="1 4" id="KW-0963">Cytoplasm</keyword>
<feature type="binding site" evidence="4 5">
    <location>
        <position position="129"/>
    </location>
    <ligand>
        <name>Zn(2+)</name>
        <dbReference type="ChEBI" id="CHEBI:29105"/>
    </ligand>
</feature>
<comment type="function">
    <text evidence="4">NAD-dependent protein deacetylase which modulates the activities of several enzymes which are inactive in their acetylated form.</text>
</comment>
<dbReference type="EMBL" id="JBHSEP010000012">
    <property type="protein sequence ID" value="MFC4599935.1"/>
    <property type="molecule type" value="Genomic_DNA"/>
</dbReference>
<feature type="binding site" evidence="4 5">
    <location>
        <position position="154"/>
    </location>
    <ligand>
        <name>Zn(2+)</name>
        <dbReference type="ChEBI" id="CHEBI:29105"/>
    </ligand>
</feature>
<dbReference type="InterPro" id="IPR028628">
    <property type="entry name" value="Sirtuin_class_U"/>
</dbReference>
<feature type="binding site" evidence="4">
    <location>
        <position position="103"/>
    </location>
    <ligand>
        <name>NAD(+)</name>
        <dbReference type="ChEBI" id="CHEBI:57540"/>
    </ligand>
</feature>
<dbReference type="EC" id="2.3.1.286" evidence="4"/>
<dbReference type="PANTHER" id="PTHR11085:SF4">
    <property type="entry name" value="NAD-DEPENDENT PROTEIN DEACYLASE"/>
    <property type="match status" value="1"/>
</dbReference>
<feature type="binding site" evidence="4">
    <location>
        <position position="26"/>
    </location>
    <ligand>
        <name>NAD(+)</name>
        <dbReference type="ChEBI" id="CHEBI:57540"/>
    </ligand>
</feature>
<feature type="binding site" evidence="4">
    <location>
        <position position="193"/>
    </location>
    <ligand>
        <name>NAD(+)</name>
        <dbReference type="ChEBI" id="CHEBI:57540"/>
    </ligand>
</feature>
<feature type="binding site" evidence="4">
    <location>
        <position position="106"/>
    </location>
    <ligand>
        <name>nicotinamide</name>
        <dbReference type="ChEBI" id="CHEBI:17154"/>
    </ligand>
</feature>
<evidence type="ECO:0000259" key="6">
    <source>
        <dbReference type="PROSITE" id="PS50305"/>
    </source>
</evidence>
<keyword evidence="4 5" id="KW-0479">Metal-binding</keyword>
<feature type="binding site" evidence="4">
    <location>
        <position position="33"/>
    </location>
    <ligand>
        <name>nicotinamide</name>
        <dbReference type="ChEBI" id="CHEBI:17154"/>
    </ligand>
</feature>
<feature type="binding site" evidence="4 5">
    <location>
        <position position="132"/>
    </location>
    <ligand>
        <name>Zn(2+)</name>
        <dbReference type="ChEBI" id="CHEBI:29105"/>
    </ligand>
</feature>
<keyword evidence="4 5" id="KW-0862">Zinc</keyword>
<feature type="binding site" evidence="4">
    <location>
        <position position="106"/>
    </location>
    <ligand>
        <name>NAD(+)</name>
        <dbReference type="ChEBI" id="CHEBI:57540"/>
    </ligand>
</feature>
<dbReference type="InterPro" id="IPR050134">
    <property type="entry name" value="NAD-dep_sirtuin_deacylases"/>
</dbReference>
<evidence type="ECO:0000256" key="4">
    <source>
        <dbReference type="HAMAP-Rule" id="MF_01968"/>
    </source>
</evidence>
<accession>A0ABV9FFZ1</accession>
<proteinExistence type="inferred from homology"/>
<comment type="cofactor">
    <cofactor evidence="4">
        <name>Zn(2+)</name>
        <dbReference type="ChEBI" id="CHEBI:29105"/>
    </cofactor>
    <text evidence="4">Binds 1 zinc ion per subunit.</text>
</comment>
<feature type="binding site" evidence="4">
    <location>
        <position position="105"/>
    </location>
    <ligand>
        <name>NAD(+)</name>
        <dbReference type="ChEBI" id="CHEBI:57540"/>
    </ligand>
</feature>
<keyword evidence="8" id="KW-1185">Reference proteome</keyword>
<feature type="binding site" evidence="4">
    <location>
        <position position="33"/>
    </location>
    <ligand>
        <name>NAD(+)</name>
        <dbReference type="ChEBI" id="CHEBI:57540"/>
    </ligand>
</feature>
<dbReference type="InterPro" id="IPR026591">
    <property type="entry name" value="Sirtuin_cat_small_dom_sf"/>
</dbReference>
<feature type="domain" description="Deacetylase sirtuin-type" evidence="6">
    <location>
        <begin position="1"/>
        <end position="243"/>
    </location>
</feature>
<dbReference type="PROSITE" id="PS50305">
    <property type="entry name" value="SIRTUIN"/>
    <property type="match status" value="1"/>
</dbReference>
<feature type="active site" description="Proton acceptor" evidence="4 5">
    <location>
        <position position="121"/>
    </location>
</feature>
<dbReference type="CDD" id="cd01407">
    <property type="entry name" value="SIR2-fam"/>
    <property type="match status" value="1"/>
</dbReference>
<reference evidence="8" key="1">
    <citation type="journal article" date="2019" name="Int. J. Syst. Evol. Microbiol.">
        <title>The Global Catalogue of Microorganisms (GCM) 10K type strain sequencing project: providing services to taxonomists for standard genome sequencing and annotation.</title>
        <authorList>
            <consortium name="The Broad Institute Genomics Platform"/>
            <consortium name="The Broad Institute Genome Sequencing Center for Infectious Disease"/>
            <person name="Wu L."/>
            <person name="Ma J."/>
        </authorList>
    </citation>
    <scope>NUCLEOTIDE SEQUENCE [LARGE SCALE GENOMIC DNA]</scope>
    <source>
        <strain evidence="8">CCUG 49571</strain>
    </source>
</reference>
<feature type="binding site" evidence="4">
    <location>
        <position position="215"/>
    </location>
    <ligand>
        <name>NAD(+)</name>
        <dbReference type="ChEBI" id="CHEBI:57540"/>
    </ligand>
</feature>
<keyword evidence="3 4" id="KW-0520">NAD</keyword>
<name>A0ABV9FFZ1_9BACL</name>
<feature type="binding site" evidence="4">
    <location>
        <position position="34"/>
    </location>
    <ligand>
        <name>NAD(+)</name>
        <dbReference type="ChEBI" id="CHEBI:57540"/>
    </ligand>
</feature>
<feature type="binding site" evidence="4">
    <location>
        <position position="121"/>
    </location>
    <ligand>
        <name>NAD(+)</name>
        <dbReference type="ChEBI" id="CHEBI:57540"/>
    </ligand>
</feature>
<evidence type="ECO:0000256" key="5">
    <source>
        <dbReference type="PROSITE-ProRule" id="PRU00236"/>
    </source>
</evidence>
<dbReference type="Pfam" id="PF02146">
    <property type="entry name" value="SIR2"/>
    <property type="match status" value="1"/>
</dbReference>
<dbReference type="RefSeq" id="WP_378098604.1">
    <property type="nucleotide sequence ID" value="NZ_JBHSEP010000012.1"/>
</dbReference>
<dbReference type="InterPro" id="IPR026590">
    <property type="entry name" value="Ssirtuin_cat_dom"/>
</dbReference>
<comment type="subcellular location">
    <subcellularLocation>
        <location evidence="4">Cytoplasm</location>
    </subcellularLocation>
</comment>
<sequence length="243" mass="26828">MEFERLKKIAAESRNIVFFGGAGTSTESGIPDFRSADGLYQTTGGGRIAPEEILSRDFFRARPADFYAFYRSKMLYPNARPNVAHYALADWEQKGRLAAVITQNIDGLHQQAGSRNVLELHGSVHRNFCMDCRAVYSLQDILQSEEICPRCRRCGGIVKPDVVLYQESLDMDLLQRAAEYIRQADVLIVAGTSLTVQPAAGLVRLYEGNKLVLINKSATPLDGRADLVISNSVAKVLSCIRAG</sequence>
<keyword evidence="7" id="KW-0012">Acyltransferase</keyword>
<comment type="caution">
    <text evidence="4">Lacks conserved residue(s) required for the propagation of feature annotation.</text>
</comment>
<gene>
    <name evidence="4" type="primary">cobB</name>
    <name evidence="7" type="ORF">ACFO3S_16895</name>
</gene>
<dbReference type="HAMAP" id="MF_01968">
    <property type="entry name" value="Sirtuin_ClassU"/>
    <property type="match status" value="1"/>
</dbReference>
<feature type="binding site" evidence="4">
    <location>
        <position position="22"/>
    </location>
    <ligand>
        <name>NAD(+)</name>
        <dbReference type="ChEBI" id="CHEBI:57540"/>
    </ligand>
</feature>
<dbReference type="NCBIfam" id="NF001753">
    <property type="entry name" value="PRK00481.1-3"/>
    <property type="match status" value="1"/>
</dbReference>
<organism evidence="7 8">
    <name type="scientific">Cohnella hongkongensis</name>
    <dbReference type="NCBI Taxonomy" id="178337"/>
    <lineage>
        <taxon>Bacteria</taxon>
        <taxon>Bacillati</taxon>
        <taxon>Bacillota</taxon>
        <taxon>Bacilli</taxon>
        <taxon>Bacillales</taxon>
        <taxon>Paenibacillaceae</taxon>
        <taxon>Cohnella</taxon>
    </lineage>
</organism>